<dbReference type="Pfam" id="PF00043">
    <property type="entry name" value="GST_C"/>
    <property type="match status" value="1"/>
</dbReference>
<dbReference type="InterPro" id="IPR051369">
    <property type="entry name" value="GST_Theta"/>
</dbReference>
<evidence type="ECO:0000256" key="7">
    <source>
        <dbReference type="ARBA" id="ARBA00047960"/>
    </source>
</evidence>
<keyword evidence="6" id="KW-0808">Transferase</keyword>
<sequence length="279" mass="31221">MVLELYLDLLSQPCRAIYIFAKKNGIPFQLRTVELLKGQHLSDAFAQVNPLKKVPAMKDGDFTLTESVAILLYLTHKCKVPDFWYPQDLQARACVDEYLAWQHTTLRRSCLRALWHKVMFPVFLREQVSPKLLATTLAELDELLQLFEDKFLQNKAFLVGSHISLADLVAITELMHVSTVDKEDTLDRGCPSQVLKSCFCCPHQTAGLCLCMENPLDLWGSQTRQMRPVLVFTHLPLFCLLLATARGCWLPSFRRPSQAGCMAPESGGSSGGGPLLGGP</sequence>
<gene>
    <name evidence="10" type="primary">LOC109699631</name>
</gene>
<evidence type="ECO:0000256" key="2">
    <source>
        <dbReference type="ARBA" id="ARBA00009899"/>
    </source>
</evidence>
<dbReference type="CDD" id="cd03050">
    <property type="entry name" value="GST_N_Theta"/>
    <property type="match status" value="1"/>
</dbReference>
<proteinExistence type="inferred from homology"/>
<dbReference type="PANTHER" id="PTHR43917">
    <property type="match status" value="1"/>
</dbReference>
<comment type="subcellular location">
    <subcellularLocation>
        <location evidence="1">Cytoplasm</location>
    </subcellularLocation>
</comment>
<comment type="similarity">
    <text evidence="2">Belongs to the GST superfamily. Theta family.</text>
</comment>
<name>A0A8B7W776_CASCN</name>
<reference evidence="10" key="1">
    <citation type="submission" date="2025-08" db="UniProtKB">
        <authorList>
            <consortium name="RefSeq"/>
        </authorList>
    </citation>
    <scope>IDENTIFICATION</scope>
    <source>
        <tissue evidence="10">Leukocyte</tissue>
    </source>
</reference>
<dbReference type="InterPro" id="IPR040075">
    <property type="entry name" value="GST_N_Theta"/>
</dbReference>
<dbReference type="InterPro" id="IPR004045">
    <property type="entry name" value="Glutathione_S-Trfase_N"/>
</dbReference>
<evidence type="ECO:0000256" key="4">
    <source>
        <dbReference type="ARBA" id="ARBA00012452"/>
    </source>
</evidence>
<dbReference type="InterPro" id="IPR004046">
    <property type="entry name" value="GST_C"/>
</dbReference>
<dbReference type="GO" id="GO:0004364">
    <property type="term" value="F:glutathione transferase activity"/>
    <property type="evidence" value="ECO:0007669"/>
    <property type="project" value="UniProtKB-EC"/>
</dbReference>
<dbReference type="InterPro" id="IPR036282">
    <property type="entry name" value="Glutathione-S-Trfase_C_sf"/>
</dbReference>
<dbReference type="PROSITE" id="PS50404">
    <property type="entry name" value="GST_NTER"/>
    <property type="match status" value="1"/>
</dbReference>
<dbReference type="Gene3D" id="1.20.1050.10">
    <property type="match status" value="1"/>
</dbReference>
<dbReference type="OrthoDB" id="422574at2759"/>
<evidence type="ECO:0000259" key="8">
    <source>
        <dbReference type="PROSITE" id="PS50404"/>
    </source>
</evidence>
<dbReference type="FunFam" id="3.40.30.10:FF:000086">
    <property type="entry name" value="Glutathione S-transferase theta-1"/>
    <property type="match status" value="1"/>
</dbReference>
<feature type="domain" description="GST C-terminal" evidence="9">
    <location>
        <begin position="88"/>
        <end position="229"/>
    </location>
</feature>
<evidence type="ECO:0000256" key="5">
    <source>
        <dbReference type="ARBA" id="ARBA00022490"/>
    </source>
</evidence>
<evidence type="ECO:0000313" key="10">
    <source>
        <dbReference type="RefSeq" id="XP_020040021.1"/>
    </source>
</evidence>
<dbReference type="PANTHER" id="PTHR43917:SF9">
    <property type="entry name" value="GLUTATHIONE S-TRANSFERASE THETA-1"/>
    <property type="match status" value="1"/>
</dbReference>
<evidence type="ECO:0000256" key="6">
    <source>
        <dbReference type="ARBA" id="ARBA00022679"/>
    </source>
</evidence>
<dbReference type="Pfam" id="PF02798">
    <property type="entry name" value="GST_N"/>
    <property type="match status" value="1"/>
</dbReference>
<dbReference type="AlphaFoldDB" id="A0A8B7W776"/>
<dbReference type="GO" id="GO:0006749">
    <property type="term" value="P:glutathione metabolic process"/>
    <property type="evidence" value="ECO:0007669"/>
    <property type="project" value="TreeGrafter"/>
</dbReference>
<dbReference type="GO" id="GO:0005737">
    <property type="term" value="C:cytoplasm"/>
    <property type="evidence" value="ECO:0007669"/>
    <property type="project" value="UniProtKB-SubCell"/>
</dbReference>
<protein>
    <recommendedName>
        <fullName evidence="4">glutathione transferase</fullName>
        <ecNumber evidence="4">2.5.1.18</ecNumber>
    </recommendedName>
</protein>
<dbReference type="SFLD" id="SFLDG00358">
    <property type="entry name" value="Main_(cytGST)"/>
    <property type="match status" value="1"/>
</dbReference>
<dbReference type="InterPro" id="IPR010987">
    <property type="entry name" value="Glutathione-S-Trfase_C-like"/>
</dbReference>
<dbReference type="SUPFAM" id="SSF47616">
    <property type="entry name" value="GST C-terminal domain-like"/>
    <property type="match status" value="1"/>
</dbReference>
<dbReference type="KEGG" id="ccan:109699631"/>
<comment type="catalytic activity">
    <reaction evidence="7">
        <text>RX + glutathione = an S-substituted glutathione + a halide anion + H(+)</text>
        <dbReference type="Rhea" id="RHEA:16437"/>
        <dbReference type="ChEBI" id="CHEBI:15378"/>
        <dbReference type="ChEBI" id="CHEBI:16042"/>
        <dbReference type="ChEBI" id="CHEBI:17792"/>
        <dbReference type="ChEBI" id="CHEBI:57925"/>
        <dbReference type="ChEBI" id="CHEBI:90779"/>
        <dbReference type="EC" id="2.5.1.18"/>
    </reaction>
</comment>
<dbReference type="PROSITE" id="PS50405">
    <property type="entry name" value="GST_CTER"/>
    <property type="match status" value="1"/>
</dbReference>
<organism evidence="10">
    <name type="scientific">Castor canadensis</name>
    <name type="common">American beaver</name>
    <dbReference type="NCBI Taxonomy" id="51338"/>
    <lineage>
        <taxon>Eukaryota</taxon>
        <taxon>Metazoa</taxon>
        <taxon>Chordata</taxon>
        <taxon>Craniata</taxon>
        <taxon>Vertebrata</taxon>
        <taxon>Euteleostomi</taxon>
        <taxon>Mammalia</taxon>
        <taxon>Eutheria</taxon>
        <taxon>Euarchontoglires</taxon>
        <taxon>Glires</taxon>
        <taxon>Rodentia</taxon>
        <taxon>Castorimorpha</taxon>
        <taxon>Castoridae</taxon>
        <taxon>Castor</taxon>
    </lineage>
</organism>
<evidence type="ECO:0000256" key="3">
    <source>
        <dbReference type="ARBA" id="ARBA00011738"/>
    </source>
</evidence>
<comment type="subunit">
    <text evidence="3">Homodimer.</text>
</comment>
<dbReference type="InterPro" id="IPR036249">
    <property type="entry name" value="Thioredoxin-like_sf"/>
</dbReference>
<feature type="domain" description="GST N-terminal" evidence="8">
    <location>
        <begin position="1"/>
        <end position="82"/>
    </location>
</feature>
<keyword evidence="5" id="KW-0963">Cytoplasm</keyword>
<evidence type="ECO:0000256" key="1">
    <source>
        <dbReference type="ARBA" id="ARBA00004496"/>
    </source>
</evidence>
<dbReference type="SFLD" id="SFLDS00019">
    <property type="entry name" value="Glutathione_Transferase_(cytos"/>
    <property type="match status" value="1"/>
</dbReference>
<dbReference type="Gene3D" id="3.40.30.10">
    <property type="entry name" value="Glutaredoxin"/>
    <property type="match status" value="1"/>
</dbReference>
<dbReference type="RefSeq" id="XP_020040021.1">
    <property type="nucleotide sequence ID" value="XM_020184432.1"/>
</dbReference>
<evidence type="ECO:0000259" key="9">
    <source>
        <dbReference type="PROSITE" id="PS50405"/>
    </source>
</evidence>
<dbReference type="SUPFAM" id="SSF52833">
    <property type="entry name" value="Thioredoxin-like"/>
    <property type="match status" value="1"/>
</dbReference>
<dbReference type="InterPro" id="IPR040079">
    <property type="entry name" value="Glutathione_S-Trfase"/>
</dbReference>
<dbReference type="EC" id="2.5.1.18" evidence="4"/>
<accession>A0A8B7W776</accession>